<reference evidence="1" key="2">
    <citation type="submission" date="2020-09" db="EMBL/GenBank/DDBJ databases">
        <authorList>
            <person name="Sun Q."/>
            <person name="Ohkuma M."/>
        </authorList>
    </citation>
    <scope>NUCLEOTIDE SEQUENCE</scope>
    <source>
        <strain evidence="1">JCM 13306</strain>
    </source>
</reference>
<name>A0A919F5W0_9XANT</name>
<dbReference type="Proteomes" id="UP000623958">
    <property type="component" value="Unassembled WGS sequence"/>
</dbReference>
<keyword evidence="2" id="KW-1185">Reference proteome</keyword>
<dbReference type="EMBL" id="BNBA01000004">
    <property type="protein sequence ID" value="GHH49181.1"/>
    <property type="molecule type" value="Genomic_DNA"/>
</dbReference>
<sequence>MRVRGVTCVQSFFPPEIAAMGLRAWLGLKPRRDEALESAFDPIEIPAEPRIPQGFREFTLPPRLQRSGRRVRGNNRDSSSFRIPIVLDVGVKVP</sequence>
<organism evidence="1 2">
    <name type="scientific">Xanthomonas boreopolis</name>
    <dbReference type="NCBI Taxonomy" id="86183"/>
    <lineage>
        <taxon>Bacteria</taxon>
        <taxon>Pseudomonadati</taxon>
        <taxon>Pseudomonadota</taxon>
        <taxon>Gammaproteobacteria</taxon>
        <taxon>Lysobacterales</taxon>
        <taxon>Lysobacteraceae</taxon>
        <taxon>Xanthomonas</taxon>
    </lineage>
</organism>
<evidence type="ECO:0000313" key="2">
    <source>
        <dbReference type="Proteomes" id="UP000623958"/>
    </source>
</evidence>
<dbReference type="AlphaFoldDB" id="A0A919F5W0"/>
<accession>A0A919F5W0</accession>
<protein>
    <submittedName>
        <fullName evidence="1">Uncharacterized protein</fullName>
    </submittedName>
</protein>
<comment type="caution">
    <text evidence="1">The sequence shown here is derived from an EMBL/GenBank/DDBJ whole genome shotgun (WGS) entry which is preliminary data.</text>
</comment>
<proteinExistence type="predicted"/>
<evidence type="ECO:0000313" key="1">
    <source>
        <dbReference type="EMBL" id="GHH49181.1"/>
    </source>
</evidence>
<reference evidence="1" key="1">
    <citation type="journal article" date="2014" name="Int. J. Syst. Evol. Microbiol.">
        <title>Complete genome sequence of Corynebacterium casei LMG S-19264T (=DSM 44701T), isolated from a smear-ripened cheese.</title>
        <authorList>
            <consortium name="US DOE Joint Genome Institute (JGI-PGF)"/>
            <person name="Walter F."/>
            <person name="Albersmeier A."/>
            <person name="Kalinowski J."/>
            <person name="Ruckert C."/>
        </authorList>
    </citation>
    <scope>NUCLEOTIDE SEQUENCE</scope>
    <source>
        <strain evidence="1">JCM 13306</strain>
    </source>
</reference>
<gene>
    <name evidence="1" type="ORF">GCM10009090_08270</name>
</gene>